<gene>
    <name evidence="1" type="ORF">BPAG_LOCUS2332</name>
</gene>
<reference evidence="3" key="1">
    <citation type="submission" date="2017-02" db="UniProtKB">
        <authorList>
            <consortium name="WormBaseParasite"/>
        </authorList>
    </citation>
    <scope>IDENTIFICATION</scope>
</reference>
<accession>A0A0N4T2D4</accession>
<evidence type="ECO:0000313" key="3">
    <source>
        <dbReference type="WBParaSite" id="BPAG_0000236201-mRNA-1"/>
    </source>
</evidence>
<evidence type="ECO:0000313" key="1">
    <source>
        <dbReference type="EMBL" id="VDN83518.1"/>
    </source>
</evidence>
<name>A0A0N4T2D4_BRUPA</name>
<evidence type="ECO:0000313" key="2">
    <source>
        <dbReference type="Proteomes" id="UP000278627"/>
    </source>
</evidence>
<proteinExistence type="predicted"/>
<organism evidence="3">
    <name type="scientific">Brugia pahangi</name>
    <name type="common">Filarial nematode worm</name>
    <dbReference type="NCBI Taxonomy" id="6280"/>
    <lineage>
        <taxon>Eukaryota</taxon>
        <taxon>Metazoa</taxon>
        <taxon>Ecdysozoa</taxon>
        <taxon>Nematoda</taxon>
        <taxon>Chromadorea</taxon>
        <taxon>Rhabditida</taxon>
        <taxon>Spirurina</taxon>
        <taxon>Spiruromorpha</taxon>
        <taxon>Filarioidea</taxon>
        <taxon>Onchocercidae</taxon>
        <taxon>Brugia</taxon>
    </lineage>
</organism>
<dbReference type="Proteomes" id="UP000278627">
    <property type="component" value="Unassembled WGS sequence"/>
</dbReference>
<dbReference type="AlphaFoldDB" id="A0A0N4T2D4"/>
<dbReference type="EMBL" id="UZAD01000319">
    <property type="protein sequence ID" value="VDN83518.1"/>
    <property type="molecule type" value="Genomic_DNA"/>
</dbReference>
<keyword evidence="2" id="KW-1185">Reference proteome</keyword>
<reference evidence="1 2" key="2">
    <citation type="submission" date="2018-11" db="EMBL/GenBank/DDBJ databases">
        <authorList>
            <consortium name="Pathogen Informatics"/>
        </authorList>
    </citation>
    <scope>NUCLEOTIDE SEQUENCE [LARGE SCALE GENOMIC DNA]</scope>
</reference>
<protein>
    <submittedName>
        <fullName evidence="1 3">Uncharacterized protein</fullName>
    </submittedName>
</protein>
<dbReference type="WBParaSite" id="BPAG_0000236201-mRNA-1">
    <property type="protein sequence ID" value="BPAG_0000236201-mRNA-1"/>
    <property type="gene ID" value="BPAG_0000236201"/>
</dbReference>
<sequence>MRNSIKPCIVRKEAAGATCTRSHKPNPAQRDLTHLVIRPTDILLQSSLNKETKAYICLQKRVQIDSCMLEYPNIAWTSNCPRTVTT</sequence>